<evidence type="ECO:0000313" key="2">
    <source>
        <dbReference type="Proteomes" id="UP001177744"/>
    </source>
</evidence>
<dbReference type="PANTHER" id="PTHR45913:SF22">
    <property type="entry name" value="SCAN BOX DOMAIN-CONTAINING PROTEIN"/>
    <property type="match status" value="1"/>
</dbReference>
<dbReference type="SUPFAM" id="SSF53098">
    <property type="entry name" value="Ribonuclease H-like"/>
    <property type="match status" value="1"/>
</dbReference>
<dbReference type="PANTHER" id="PTHR45913">
    <property type="entry name" value="EPM2A-INTERACTING PROTEIN 1"/>
    <property type="match status" value="1"/>
</dbReference>
<sequence length="505" mass="57350">MQQGPWAPVCRQLCSCSHHDCSHMLMEPAPLASADGVKRLGPCSSSESNHPMTMERVEKNVKKRKHSEDFLQYGFTSIITARIEKPQCVICCEVLSAESMKPNKRKRHFDSKHPSFASKDTNYFRSKADGLKKARLDTGGKYHKQNIAAVEASYLVALRIARAMKPHTIAENLLLPAAEDIVRVMTGDEFVRKLSTISLSNDTVCRRIDDICRTSTQPAFPWFWVIDVLSFSCSFEIVVRGSSLGVYLCRHLGFSADILDQVIQEIKSDPLPIFIIQLDESTDVANCSQLLVYMRYINDGDFKDEFIFCKPLETTTAHDVFDTVDSFLKEHKISWEKVCGVCTDGALAMLGCRSGFQRLVLNESPKVIRTHCMIHWQILAAKTLPRELQEVMKSVISSVNFVKASTLNSRLFSQLCNKLDVLNNALLFHTEMVVERKVLKCVFEFRDELKMIFNQKARPKFEALFSNKSELQKKAYLVDIFAILNELNLSLQRPNAKCLDLSEKI</sequence>
<proteinExistence type="predicted"/>
<gene>
    <name evidence="1" type="ORF">QTO34_002770</name>
</gene>
<comment type="caution">
    <text evidence="1">The sequence shown here is derived from an EMBL/GenBank/DDBJ whole genome shotgun (WGS) entry which is preliminary data.</text>
</comment>
<name>A0AA40LKX9_CNENI</name>
<dbReference type="EMBL" id="JAULJE010000012">
    <property type="protein sequence ID" value="KAK1336735.1"/>
    <property type="molecule type" value="Genomic_DNA"/>
</dbReference>
<protein>
    <recommendedName>
        <fullName evidence="3">DUF4371 domain-containing protein</fullName>
    </recommendedName>
</protein>
<keyword evidence="2" id="KW-1185">Reference proteome</keyword>
<reference evidence="1" key="1">
    <citation type="submission" date="2023-06" db="EMBL/GenBank/DDBJ databases">
        <title>Reference genome for the Northern bat (Eptesicus nilssonii), a most northern bat species.</title>
        <authorList>
            <person name="Laine V.N."/>
            <person name="Pulliainen A.T."/>
            <person name="Lilley T.M."/>
        </authorList>
    </citation>
    <scope>NUCLEOTIDE SEQUENCE</scope>
    <source>
        <strain evidence="1">BLF_Eptnil</strain>
        <tissue evidence="1">Kidney</tissue>
    </source>
</reference>
<dbReference type="InterPro" id="IPR012337">
    <property type="entry name" value="RNaseH-like_sf"/>
</dbReference>
<accession>A0AA40LKX9</accession>
<organism evidence="1 2">
    <name type="scientific">Cnephaeus nilssonii</name>
    <name type="common">Northern bat</name>
    <name type="synonym">Eptesicus nilssonii</name>
    <dbReference type="NCBI Taxonomy" id="3371016"/>
    <lineage>
        <taxon>Eukaryota</taxon>
        <taxon>Metazoa</taxon>
        <taxon>Chordata</taxon>
        <taxon>Craniata</taxon>
        <taxon>Vertebrata</taxon>
        <taxon>Euteleostomi</taxon>
        <taxon>Mammalia</taxon>
        <taxon>Eutheria</taxon>
        <taxon>Laurasiatheria</taxon>
        <taxon>Chiroptera</taxon>
        <taxon>Yangochiroptera</taxon>
        <taxon>Vespertilionidae</taxon>
        <taxon>Cnephaeus</taxon>
    </lineage>
</organism>
<evidence type="ECO:0000313" key="1">
    <source>
        <dbReference type="EMBL" id="KAK1336735.1"/>
    </source>
</evidence>
<dbReference type="AlphaFoldDB" id="A0AA40LKX9"/>
<dbReference type="Proteomes" id="UP001177744">
    <property type="component" value="Unassembled WGS sequence"/>
</dbReference>
<evidence type="ECO:0008006" key="3">
    <source>
        <dbReference type="Google" id="ProtNLM"/>
    </source>
</evidence>